<dbReference type="EMBL" id="PDJQ01000001">
    <property type="protein sequence ID" value="PFG74300.1"/>
    <property type="molecule type" value="Genomic_DNA"/>
</dbReference>
<feature type="transmembrane region" description="Helical" evidence="1">
    <location>
        <begin position="127"/>
        <end position="148"/>
    </location>
</feature>
<evidence type="ECO:0000313" key="2">
    <source>
        <dbReference type="EMBL" id="PFG74300.1"/>
    </source>
</evidence>
<gene>
    <name evidence="2" type="ORF">A9A59_1518</name>
</gene>
<dbReference type="Proteomes" id="UP000223071">
    <property type="component" value="Unassembled WGS sequence"/>
</dbReference>
<proteinExistence type="predicted"/>
<keyword evidence="1" id="KW-1133">Transmembrane helix</keyword>
<dbReference type="AlphaFoldDB" id="A0A2A9HGS8"/>
<feature type="transmembrane region" description="Helical" evidence="1">
    <location>
        <begin position="99"/>
        <end position="120"/>
    </location>
</feature>
<name>A0A2A9HGS8_TEPT2</name>
<accession>A0A2A9HGS8</accession>
<feature type="transmembrane region" description="Helical" evidence="1">
    <location>
        <begin position="64"/>
        <end position="87"/>
    </location>
</feature>
<protein>
    <submittedName>
        <fullName evidence="2">Small neutral amino acid transporter SnatA (MarC family)</fullName>
    </submittedName>
</protein>
<sequence>MTPFLAVIAIIAAVNPFAAAARLDGKRPPPRHIITAGTLSLAIYALAAAFAGDILEALSVEPESFLVAAAVIIAASGAATLALGPLRLHYDPASRYADLVPLAVPVLLGPAGLSAVIVVASRESAGLAIVGSLAAVVLCLGLAVARFGAAAPLADGLPRLLAGLAVVVAAGFAVDGIRAI</sequence>
<feature type="transmembrane region" description="Helical" evidence="1">
    <location>
        <begin position="30"/>
        <end position="52"/>
    </location>
</feature>
<dbReference type="RefSeq" id="WP_098503695.1">
    <property type="nucleotide sequence ID" value="NZ_PDJQ01000001.1"/>
</dbReference>
<keyword evidence="3" id="KW-1185">Reference proteome</keyword>
<feature type="transmembrane region" description="Helical" evidence="1">
    <location>
        <begin position="160"/>
        <end position="177"/>
    </location>
</feature>
<keyword evidence="1" id="KW-0472">Membrane</keyword>
<organism evidence="2 3">
    <name type="scientific">Tepidiforma thermophila (strain KCTC 52669 / CGMCC 1.13589 / G233)</name>
    <dbReference type="NCBI Taxonomy" id="2761530"/>
    <lineage>
        <taxon>Bacteria</taxon>
        <taxon>Bacillati</taxon>
        <taxon>Chloroflexota</taxon>
        <taxon>Tepidiformia</taxon>
        <taxon>Tepidiformales</taxon>
        <taxon>Tepidiformaceae</taxon>
        <taxon>Tepidiforma</taxon>
    </lineage>
</organism>
<evidence type="ECO:0000256" key="1">
    <source>
        <dbReference type="SAM" id="Phobius"/>
    </source>
</evidence>
<evidence type="ECO:0000313" key="3">
    <source>
        <dbReference type="Proteomes" id="UP000223071"/>
    </source>
</evidence>
<keyword evidence="1" id="KW-0812">Transmembrane</keyword>
<reference evidence="2 3" key="1">
    <citation type="submission" date="2017-09" db="EMBL/GenBank/DDBJ databases">
        <title>Sequencing the genomes of two abundant thermophiles in Great Basin hot springs: Thermocrinis jamiesonii and novel Chloroflexi Thermoflexus hugenholtzii.</title>
        <authorList>
            <person name="Hedlund B."/>
        </authorList>
    </citation>
    <scope>NUCLEOTIDE SEQUENCE [LARGE SCALE GENOMIC DNA]</scope>
    <source>
        <strain evidence="2 3">G233</strain>
    </source>
</reference>
<comment type="caution">
    <text evidence="2">The sequence shown here is derived from an EMBL/GenBank/DDBJ whole genome shotgun (WGS) entry which is preliminary data.</text>
</comment>